<evidence type="ECO:0000313" key="3">
    <source>
        <dbReference type="Proteomes" id="UP001410394"/>
    </source>
</evidence>
<dbReference type="InterPro" id="IPR021253">
    <property type="entry name" value="ZrgA-like"/>
</dbReference>
<organism evidence="2 3">
    <name type="scientific">Uliginosibacterium sediminicola</name>
    <dbReference type="NCBI Taxonomy" id="2024550"/>
    <lineage>
        <taxon>Bacteria</taxon>
        <taxon>Pseudomonadati</taxon>
        <taxon>Pseudomonadota</taxon>
        <taxon>Betaproteobacteria</taxon>
        <taxon>Rhodocyclales</taxon>
        <taxon>Zoogloeaceae</taxon>
        <taxon>Uliginosibacterium</taxon>
    </lineage>
</organism>
<evidence type="ECO:0000256" key="1">
    <source>
        <dbReference type="SAM" id="SignalP"/>
    </source>
</evidence>
<keyword evidence="1" id="KW-0732">Signal</keyword>
<feature type="chain" id="PRO_5045255881" evidence="1">
    <location>
        <begin position="19"/>
        <end position="181"/>
    </location>
</feature>
<comment type="caution">
    <text evidence="2">The sequence shown here is derived from an EMBL/GenBank/DDBJ whole genome shotgun (WGS) entry which is preliminary data.</text>
</comment>
<sequence length="181" mass="18871">MRRIALICTLLASGLASAAPAHVHGIAHLDVSLEGNVLNISMESPLDSLLGFERAPRGNAEIARVRAMASVLREADRVFLTTPAAGCSLSSVHLSSSALSPQLLGETASKPAAAEEPAGHADLDADFSFKCANPAALNSIVVQLFESFPAMKSIDLQLVTPKLQKAAKLSSGARTISWSAK</sequence>
<accession>A0ABU9YUX7</accession>
<dbReference type="EMBL" id="JBDIVE010000001">
    <property type="protein sequence ID" value="MEN3067361.1"/>
    <property type="molecule type" value="Genomic_DNA"/>
</dbReference>
<proteinExistence type="predicted"/>
<dbReference type="Proteomes" id="UP001410394">
    <property type="component" value="Unassembled WGS sequence"/>
</dbReference>
<dbReference type="RefSeq" id="WP_345918128.1">
    <property type="nucleotide sequence ID" value="NZ_JBDIVE010000001.1"/>
</dbReference>
<keyword evidence="3" id="KW-1185">Reference proteome</keyword>
<name>A0ABU9YUX7_9RHOO</name>
<reference evidence="2 3" key="1">
    <citation type="journal article" date="2018" name="Int. J. Syst. Evol. Microbiol.">
        <title>Uliginosibacterium sediminicola sp. nov., isolated from freshwater sediment.</title>
        <authorList>
            <person name="Hwang W.M."/>
            <person name="Kim S.M."/>
            <person name="Kang K."/>
            <person name="Ahn T.Y."/>
        </authorList>
    </citation>
    <scope>NUCLEOTIDE SEQUENCE [LARGE SCALE GENOMIC DNA]</scope>
    <source>
        <strain evidence="2 3">M1-21</strain>
    </source>
</reference>
<gene>
    <name evidence="2" type="ORF">ABDB84_02650</name>
</gene>
<protein>
    <submittedName>
        <fullName evidence="2">DUF2796 domain-containing protein</fullName>
    </submittedName>
</protein>
<dbReference type="Pfam" id="PF10986">
    <property type="entry name" value="ZrgA"/>
    <property type="match status" value="1"/>
</dbReference>
<feature type="signal peptide" evidence="1">
    <location>
        <begin position="1"/>
        <end position="18"/>
    </location>
</feature>
<evidence type="ECO:0000313" key="2">
    <source>
        <dbReference type="EMBL" id="MEN3067361.1"/>
    </source>
</evidence>